<sequence length="1980" mass="213630">MEGGKAPGSGGAAKANGLSDEAVGDIDLDMSKIMAIQLKEMTQGYGPTDPTVQELFENCRTEQKRLAAVATEAVDKNEMKKYDQISGVLDMLAESISIYETLLSSEKNSGGGRTHAGAIVGETSSRSRFSYPDSSAYDRGEDTTASTATPPGTGADTSRQSFSSSADEKKGKKRRDQERGGGSPSHSKSRRRGQTSSTKKFGGATETVLGEDDDLHAPEDTKKPALRRSTRRNKEDPGEGEKKKKKVKGSIILEDWGQRWLDDEPIETTDDFFAGSRGGEDHDEEDQGKGWRWGGMSERNNPDDRSGDKKTGKKSRGRSKHQSGDMTDDEEREDVAFSSSSFWRGGGRGRKEKKKTSESSFSSSAWASFASWDGGGDDPDGGEKEERSAKEGIREDRDETDNDVDDAGSYRYHQEKKRNRKTKREDKYDDDSSHDLIGLGDDLNPSESQGGYYYDRKNSDSGFLAGEPPSSSSFTGRPGIMVSEKGRKRGGGHFAGEVQGKRRYSVRFSSPEDKDSKRGEDSRHYQDVDDDEEVEDNADDDSSDSSGDKEGDTSTSTSGMMSRARPASSSLSFYAFDEGEGSLGRRKKGRGEGGRGGRRSRDGDSRRQKTTESNDAFYTDSSSTPSSIPLLEVMIHKAFFLPVTPSGMYQVAMYLMPPSSNQENSHTPFHSPDDPFFSGPGGKGLSGGRLGNHTNHLLRSGAYSRGGESNMDQNSSRRISSILVSRQHSSNSSGECVWQESFLFPLIRFINRQKKLSRSIPLSHYFPTSISLIIEILDPHGDRGETQQTSSSLGGGDGYLPSSVGTPHSSPSSSLVVAVASIALDDLLLGQTEKLNVPLRCPRGGNTGGSLSLSLLLTKKKFSSISKQLQEQHHSHGGYDGDYFFQQDMMVIRSLTGRGFANKKGEGGGGGPGSEVGQHGPHMLGTGGGAEEGGDDHHKASSSSWIGGGMMLSQNANGQPGVFFNEGTAGGGPGGAGEGGLAAAFSESTTPGQVGGQGGGVPLALPGEGGHPATVALIALQNQIATRAQELEQLAQQLQQTQNLLSASLQREGLLQSQLKEARDYNSQLGKTLAEALAKQKKLQEDLETHQRSSAEALASVKKEARESQKEKRKEYQEALYERDNECQPEEFTELVKEQLSASQTSNREQQRQLLALAFYLRNGGKGGNVNIDGLGLGGEVWSGDVSSYYFYHHPGGAGGRKEEEDYERRRDEAGDDKSIAMLDAGWRYKRSSFLKSRGEKEATVETDERKKKLLSPSSVLALTDYPEGESLEGDGKREKLDLLNRKRIPGQQLHSALIREATRREGRGVGRPGVYETTKLRNNNSMHVRGNKQRGGVRTHDMTDVDEEGDNTDTEMDTDMKAPTELEPTSEEAWRLTPTVLSSLQQIIRPSSGSLSSGRVLSSLFPLLPLQPSSCSLLHHQIVSSLYQSSLLTSRSGPQHLNLLLYETDAIQVFWSRRFFSLSKSSSLSPFFSSSSLLSSAKTAVDAARRALLRSMAGRYALASPSSSLEAALAAGVAAGSACCHGAISEGDRYQLRGLEGPDELSHSASSPSSRGNYSSGGAVGCVFALTLQTASGQALQDVELHLGKDVLGTQGAVIMLEKDGISQGVLLPREAPITVFGCMLVSKPYRDIPVIRLSCLLSDSVRKEIRLRLPLPAAAFCLPLSLRPRRFVKAWEDLSPNSISFICDRLKAKFFSSPTSLTRDASSPYGALLTACTLGGTLRSLPSVDRSSSRNVVASGFFPIAGGGSMISVSSENTSLIKNPYLSPSSHVRRTLSEDQDQGLSAFTSSSTSLDSSFTSSSSPSSSEDEEEKNQVELDDEDGDRFSFSGKKSYRSSSPSSKKNKKNKKKKTKKEKHRNATRRKHVNSESKRNQHRLLPSSSSPLSPCVLLRVELLSLAAAGSLGALPSAALDTALYTVSNTTAACARVEIRCVDASLRQSLAEALAEILMDDEVLMASGAPSASAVAATPGSTLKYV</sequence>
<protein>
    <submittedName>
        <fullName evidence="2">Uncharacterized protein</fullName>
    </submittedName>
</protein>
<proteinExistence type="predicted"/>
<feature type="compositionally biased region" description="Low complexity" evidence="1">
    <location>
        <begin position="143"/>
        <end position="158"/>
    </location>
</feature>
<evidence type="ECO:0000313" key="2">
    <source>
        <dbReference type="EMBL" id="PHJ20373.1"/>
    </source>
</evidence>
<feature type="compositionally biased region" description="Low complexity" evidence="1">
    <location>
        <begin position="358"/>
        <end position="372"/>
    </location>
</feature>
<feature type="compositionally biased region" description="Acidic residues" evidence="1">
    <location>
        <begin position="528"/>
        <end position="543"/>
    </location>
</feature>
<comment type="caution">
    <text evidence="2">The sequence shown here is derived from an EMBL/GenBank/DDBJ whole genome shotgun (WGS) entry which is preliminary data.</text>
</comment>
<evidence type="ECO:0000256" key="1">
    <source>
        <dbReference type="SAM" id="MobiDB-lite"/>
    </source>
</evidence>
<feature type="region of interest" description="Disordered" evidence="1">
    <location>
        <begin position="105"/>
        <end position="568"/>
    </location>
</feature>
<feature type="region of interest" description="Disordered" evidence="1">
    <location>
        <begin position="660"/>
        <end position="715"/>
    </location>
</feature>
<feature type="region of interest" description="Disordered" evidence="1">
    <location>
        <begin position="1196"/>
        <end position="1215"/>
    </location>
</feature>
<feature type="compositionally biased region" description="Basic residues" evidence="1">
    <location>
        <begin position="311"/>
        <end position="321"/>
    </location>
</feature>
<gene>
    <name evidence="2" type="ORF">CSUI_005791</name>
</gene>
<feature type="region of interest" description="Disordered" evidence="1">
    <location>
        <begin position="781"/>
        <end position="807"/>
    </location>
</feature>
<feature type="region of interest" description="Disordered" evidence="1">
    <location>
        <begin position="580"/>
        <end position="625"/>
    </location>
</feature>
<feature type="compositionally biased region" description="Basic and acidic residues" evidence="1">
    <location>
        <begin position="166"/>
        <end position="179"/>
    </location>
</feature>
<feature type="compositionally biased region" description="Basic and acidic residues" evidence="1">
    <location>
        <begin position="423"/>
        <end position="434"/>
    </location>
</feature>
<feature type="compositionally biased region" description="Low complexity" evidence="1">
    <location>
        <begin position="124"/>
        <end position="135"/>
    </location>
</feature>
<organism evidence="2 3">
    <name type="scientific">Cystoisospora suis</name>
    <dbReference type="NCBI Taxonomy" id="483139"/>
    <lineage>
        <taxon>Eukaryota</taxon>
        <taxon>Sar</taxon>
        <taxon>Alveolata</taxon>
        <taxon>Apicomplexa</taxon>
        <taxon>Conoidasida</taxon>
        <taxon>Coccidia</taxon>
        <taxon>Eucoccidiorida</taxon>
        <taxon>Eimeriorina</taxon>
        <taxon>Sarcocystidae</taxon>
        <taxon>Cystoisospora</taxon>
    </lineage>
</organism>
<feature type="compositionally biased region" description="Low complexity" evidence="1">
    <location>
        <begin position="1787"/>
        <end position="1808"/>
    </location>
</feature>
<accession>A0A2C6KWP4</accession>
<dbReference type="GeneID" id="94429172"/>
<feature type="compositionally biased region" description="Basic and acidic residues" evidence="1">
    <location>
        <begin position="381"/>
        <end position="397"/>
    </location>
</feature>
<feature type="compositionally biased region" description="Gly residues" evidence="1">
    <location>
        <begin position="679"/>
        <end position="690"/>
    </location>
</feature>
<dbReference type="RefSeq" id="XP_067922061.1">
    <property type="nucleotide sequence ID" value="XM_068065961.1"/>
</dbReference>
<feature type="compositionally biased region" description="Basic and acidic residues" evidence="1">
    <location>
        <begin position="1200"/>
        <end position="1215"/>
    </location>
</feature>
<feature type="compositionally biased region" description="Basic and acidic residues" evidence="1">
    <location>
        <begin position="1101"/>
        <end position="1126"/>
    </location>
</feature>
<feature type="compositionally biased region" description="Basic and acidic residues" evidence="1">
    <location>
        <begin position="300"/>
        <end position="310"/>
    </location>
</feature>
<dbReference type="Proteomes" id="UP000221165">
    <property type="component" value="Unassembled WGS sequence"/>
</dbReference>
<feature type="compositionally biased region" description="Acidic residues" evidence="1">
    <location>
        <begin position="1345"/>
        <end position="1358"/>
    </location>
</feature>
<feature type="compositionally biased region" description="Basic and acidic residues" evidence="1">
    <location>
        <begin position="510"/>
        <end position="527"/>
    </location>
</feature>
<name>A0A2C6KWP4_9APIC</name>
<reference evidence="2 3" key="1">
    <citation type="journal article" date="2017" name="Int. J. Parasitol.">
        <title>The genome of the protozoan parasite Cystoisospora suis and a reverse vaccinology approach to identify vaccine candidates.</title>
        <authorList>
            <person name="Palmieri N."/>
            <person name="Shrestha A."/>
            <person name="Ruttkowski B."/>
            <person name="Beck T."/>
            <person name="Vogl C."/>
            <person name="Tomley F."/>
            <person name="Blake D.P."/>
            <person name="Joachim A."/>
        </authorList>
    </citation>
    <scope>NUCLEOTIDE SEQUENCE [LARGE SCALE GENOMIC DNA]</scope>
    <source>
        <strain evidence="2 3">Wien I</strain>
    </source>
</reference>
<feature type="region of interest" description="Disordered" evidence="1">
    <location>
        <begin position="1327"/>
        <end position="1373"/>
    </location>
</feature>
<feature type="compositionally biased region" description="Acidic residues" evidence="1">
    <location>
        <begin position="1809"/>
        <end position="1825"/>
    </location>
</feature>
<dbReference type="OrthoDB" id="347991at2759"/>
<feature type="region of interest" description="Disordered" evidence="1">
    <location>
        <begin position="902"/>
        <end position="951"/>
    </location>
</feature>
<keyword evidence="3" id="KW-1185">Reference proteome</keyword>
<feature type="compositionally biased region" description="Basic and acidic residues" evidence="1">
    <location>
        <begin position="590"/>
        <end position="612"/>
    </location>
</feature>
<dbReference type="VEuPathDB" id="ToxoDB:CSUI_005791"/>
<feature type="compositionally biased region" description="Polar residues" evidence="1">
    <location>
        <begin position="613"/>
        <end position="625"/>
    </location>
</feature>
<feature type="compositionally biased region" description="Basic residues" evidence="1">
    <location>
        <begin position="1844"/>
        <end position="1867"/>
    </location>
</feature>
<dbReference type="EMBL" id="MIGC01002806">
    <property type="protein sequence ID" value="PHJ20373.1"/>
    <property type="molecule type" value="Genomic_DNA"/>
</dbReference>
<feature type="region of interest" description="Disordered" evidence="1">
    <location>
        <begin position="1775"/>
        <end position="1884"/>
    </location>
</feature>
<feature type="compositionally biased region" description="Basic and acidic residues" evidence="1">
    <location>
        <begin position="232"/>
        <end position="242"/>
    </location>
</feature>
<evidence type="ECO:0000313" key="3">
    <source>
        <dbReference type="Proteomes" id="UP000221165"/>
    </source>
</evidence>
<feature type="region of interest" description="Disordered" evidence="1">
    <location>
        <begin position="1084"/>
        <end position="1128"/>
    </location>
</feature>
<feature type="compositionally biased region" description="Low complexity" evidence="1">
    <location>
        <begin position="1829"/>
        <end position="1843"/>
    </location>
</feature>
<feature type="compositionally biased region" description="Basic and acidic residues" evidence="1">
    <location>
        <begin position="1084"/>
        <end position="1093"/>
    </location>
</feature>